<dbReference type="OrthoDB" id="6475149at2759"/>
<dbReference type="GO" id="GO:0005938">
    <property type="term" value="C:cell cortex"/>
    <property type="evidence" value="ECO:0007669"/>
    <property type="project" value="UniProtKB-SubCell"/>
</dbReference>
<dbReference type="FunFam" id="2.60.210.10:FF:000010">
    <property type="entry name" value="TNF receptor-associated factor"/>
    <property type="match status" value="1"/>
</dbReference>
<dbReference type="PROSITE" id="PS00518">
    <property type="entry name" value="ZF_RING_1"/>
    <property type="match status" value="1"/>
</dbReference>
<evidence type="ECO:0000256" key="15">
    <source>
        <dbReference type="ARBA" id="ARBA00023242"/>
    </source>
</evidence>
<dbReference type="PIRSF" id="PIRSF015614">
    <property type="entry name" value="TRAF"/>
    <property type="match status" value="1"/>
</dbReference>
<keyword evidence="9" id="KW-0808">Transferase</keyword>
<dbReference type="GO" id="GO:0005634">
    <property type="term" value="C:nucleus"/>
    <property type="evidence" value="ECO:0007669"/>
    <property type="project" value="UniProtKB-SubCell"/>
</dbReference>
<dbReference type="FunFam" id="3.30.40.10:FF:000211">
    <property type="entry name" value="TNF receptor-associated factor"/>
    <property type="match status" value="1"/>
</dbReference>
<dbReference type="GO" id="GO:0005164">
    <property type="term" value="F:tumor necrosis factor receptor binding"/>
    <property type="evidence" value="ECO:0007669"/>
    <property type="project" value="UniProtKB-UniRule"/>
</dbReference>
<evidence type="ECO:0000256" key="3">
    <source>
        <dbReference type="ARBA" id="ARBA00004502"/>
    </source>
</evidence>
<comment type="similarity">
    <text evidence="6">Belongs to the TNF receptor-associated factor family. A subfamily.</text>
</comment>
<sequence>MACCESADSSKGSLESDCHAEFPNSCAAAMEKEYLSPTETSTPSLQVDIQGYDVEFDPPLESKYECPICLMALRCAVQTPCGHRFCRNCIEKSIRDTGQKCPVDNERLVEEQLFPDNFAKREILSLTVRCPNNGCRDKMELRHLDNHVAECKFSTVPCPQCQESVRKSQLEEHTQEQCLRRTVTCPDCLQPYVFEESKVHEMICPFANVVCQFCNLELIRDQLESHRNTDCLKAPVDCTFSFFGCGEKMQRNDLAQHMLEFTGMHMRYMAEYLRRQSLNGCTSSGLESSPEQRGAARGGDPCQCAQELKNMSETVKFLEGRLVLQDQQLRELTIHNDTQTGQLAEMRRKLGSVEGTVRELESQQCQGIYVWRVEGFSAHLRSQEAGQAVVLHSPGFYTGRPGYKLCLRLHLQTPSAPRCANYISLFVHTMQGEFDSQLSWPFQGTIRLAILDQAEGQHHVEVMDTKPDLQAFQRPTTHKNSKGFGYVTFLHLTMLQQRQFVRDDTMLVRCEAMPRFDPYPRREGVQPRGPEPSL</sequence>
<dbReference type="SMART" id="SM00184">
    <property type="entry name" value="RING"/>
    <property type="match status" value="1"/>
</dbReference>
<dbReference type="EC" id="2.3.2.27" evidence="16"/>
<evidence type="ECO:0000256" key="5">
    <source>
        <dbReference type="ARBA" id="ARBA00004906"/>
    </source>
</evidence>
<dbReference type="GO" id="GO:0045087">
    <property type="term" value="P:innate immune response"/>
    <property type="evidence" value="ECO:0007669"/>
    <property type="project" value="Ensembl"/>
</dbReference>
<evidence type="ECO:0000256" key="13">
    <source>
        <dbReference type="ARBA" id="ARBA00022786"/>
    </source>
</evidence>
<dbReference type="GO" id="GO:0030593">
    <property type="term" value="P:neutrophil chemotaxis"/>
    <property type="evidence" value="ECO:0007669"/>
    <property type="project" value="Ensembl"/>
</dbReference>
<evidence type="ECO:0000256" key="11">
    <source>
        <dbReference type="ARBA" id="ARBA00022737"/>
    </source>
</evidence>
<accession>A0A6P8FI15</accession>
<evidence type="ECO:0000256" key="14">
    <source>
        <dbReference type="ARBA" id="ARBA00022833"/>
    </source>
</evidence>
<keyword evidence="10 16" id="KW-0479">Metal-binding</keyword>
<protein>
    <recommendedName>
        <fullName evidence="16">TNF receptor-associated factor</fullName>
        <ecNumber evidence="16">2.3.2.27</ecNumber>
    </recommendedName>
</protein>
<keyword evidence="11" id="KW-0677">Repeat</keyword>
<dbReference type="KEGG" id="char:105889045"/>
<keyword evidence="22 23" id="KW-0675">Receptor</keyword>
<feature type="domain" description="TRAF-type" evidence="20">
    <location>
        <begin position="199"/>
        <end position="254"/>
    </location>
</feature>
<dbReference type="InterPro" id="IPR018957">
    <property type="entry name" value="Znf_C3HC4_RING-type"/>
</dbReference>
<dbReference type="Pfam" id="PF02176">
    <property type="entry name" value="zf-TRAF"/>
    <property type="match status" value="2"/>
</dbReference>
<dbReference type="GeneID" id="105889045"/>
<evidence type="ECO:0000313" key="26">
    <source>
        <dbReference type="RefSeq" id="XP_042564034.1"/>
    </source>
</evidence>
<dbReference type="GO" id="GO:0042981">
    <property type="term" value="P:regulation of apoptotic process"/>
    <property type="evidence" value="ECO:0007669"/>
    <property type="project" value="InterPro"/>
</dbReference>
<dbReference type="AlphaFoldDB" id="A0A6P8FI15"/>
<dbReference type="InterPro" id="IPR049342">
    <property type="entry name" value="TRAF1-6_MATH_dom"/>
</dbReference>
<reference evidence="22 23" key="1">
    <citation type="submission" date="2025-04" db="UniProtKB">
        <authorList>
            <consortium name="RefSeq"/>
        </authorList>
    </citation>
    <scope>IDENTIFICATION</scope>
</reference>
<proteinExistence type="inferred from homology"/>
<evidence type="ECO:0000256" key="10">
    <source>
        <dbReference type="ARBA" id="ARBA00022723"/>
    </source>
</evidence>
<dbReference type="RefSeq" id="XP_042564034.1">
    <property type="nucleotide sequence ID" value="XM_042708100.1"/>
</dbReference>
<dbReference type="Gene3D" id="2.60.210.10">
    <property type="entry name" value="Apoptosis, Tumor Necrosis Factor Receptor Associated Protein 2, Chain A"/>
    <property type="match status" value="1"/>
</dbReference>
<dbReference type="PROSITE" id="PS50145">
    <property type="entry name" value="ZF_TRAF"/>
    <property type="match status" value="2"/>
</dbReference>
<evidence type="ECO:0000313" key="22">
    <source>
        <dbReference type="RefSeq" id="XP_031425532.1"/>
    </source>
</evidence>
<dbReference type="InterPro" id="IPR027139">
    <property type="entry name" value="TRAF6_RING-HC"/>
</dbReference>
<evidence type="ECO:0000313" key="25">
    <source>
        <dbReference type="RefSeq" id="XP_031425535.1"/>
    </source>
</evidence>
<dbReference type="InterPro" id="IPR012227">
    <property type="entry name" value="TNF_rcpt-assoc_TRAF_met"/>
</dbReference>
<gene>
    <name evidence="22 23 24 25 26" type="primary">traf6</name>
</gene>
<dbReference type="Pfam" id="PF21355">
    <property type="entry name" value="TRAF-mep_MATH"/>
    <property type="match status" value="1"/>
</dbReference>
<evidence type="ECO:0000256" key="2">
    <source>
        <dbReference type="ARBA" id="ARBA00004123"/>
    </source>
</evidence>
<evidence type="ECO:0000259" key="19">
    <source>
        <dbReference type="PROSITE" id="PS50144"/>
    </source>
</evidence>
<dbReference type="PANTHER" id="PTHR10131">
    <property type="entry name" value="TNF RECEPTOR ASSOCIATED FACTOR"/>
    <property type="match status" value="1"/>
</dbReference>
<feature type="domain" description="RING-type" evidence="18">
    <location>
        <begin position="66"/>
        <end position="105"/>
    </location>
</feature>
<keyword evidence="13" id="KW-0833">Ubl conjugation pathway</keyword>
<evidence type="ECO:0000256" key="6">
    <source>
        <dbReference type="ARBA" id="ARBA00006608"/>
    </source>
</evidence>
<dbReference type="GO" id="GO:0016567">
    <property type="term" value="P:protein ubiquitination"/>
    <property type="evidence" value="ECO:0007669"/>
    <property type="project" value="UniProtKB-UniPathway"/>
</dbReference>
<dbReference type="GeneTree" id="ENSGT00940000155426"/>
<keyword evidence="8" id="KW-0551">Lipid droplet</keyword>
<dbReference type="InterPro" id="IPR017907">
    <property type="entry name" value="Znf_RING_CS"/>
</dbReference>
<dbReference type="CDD" id="cd03776">
    <property type="entry name" value="MATH_TRAF6"/>
    <property type="match status" value="1"/>
</dbReference>
<keyword evidence="7 16" id="KW-0963">Cytoplasm</keyword>
<dbReference type="Proteomes" id="UP000515152">
    <property type="component" value="Chromosome 6"/>
</dbReference>
<dbReference type="GO" id="GO:0005811">
    <property type="term" value="C:lipid droplet"/>
    <property type="evidence" value="ECO:0007669"/>
    <property type="project" value="UniProtKB-SubCell"/>
</dbReference>
<dbReference type="GO" id="GO:0009615">
    <property type="term" value="P:response to virus"/>
    <property type="evidence" value="ECO:0007669"/>
    <property type="project" value="Ensembl"/>
</dbReference>
<dbReference type="SUPFAM" id="SSF49599">
    <property type="entry name" value="TRAF domain-like"/>
    <property type="match status" value="3"/>
</dbReference>
<evidence type="ECO:0000256" key="7">
    <source>
        <dbReference type="ARBA" id="ARBA00022490"/>
    </source>
</evidence>
<evidence type="ECO:0000256" key="9">
    <source>
        <dbReference type="ARBA" id="ARBA00022679"/>
    </source>
</evidence>
<dbReference type="GO" id="GO:0061630">
    <property type="term" value="F:ubiquitin protein ligase activity"/>
    <property type="evidence" value="ECO:0007669"/>
    <property type="project" value="UniProtKB-EC"/>
</dbReference>
<evidence type="ECO:0000259" key="20">
    <source>
        <dbReference type="PROSITE" id="PS50145"/>
    </source>
</evidence>
<evidence type="ECO:0000256" key="4">
    <source>
        <dbReference type="ARBA" id="ARBA00004544"/>
    </source>
</evidence>
<dbReference type="UniPathway" id="UPA00143"/>
<keyword evidence="21" id="KW-1185">Reference proteome</keyword>
<dbReference type="InterPro" id="IPR037309">
    <property type="entry name" value="TRAF6_MATH"/>
</dbReference>
<comment type="catalytic activity">
    <reaction evidence="1 16">
        <text>S-ubiquitinyl-[E2 ubiquitin-conjugating enzyme]-L-cysteine + [acceptor protein]-L-lysine = [E2 ubiquitin-conjugating enzyme]-L-cysteine + N(6)-ubiquitinyl-[acceptor protein]-L-lysine.</text>
        <dbReference type="EC" id="2.3.2.27"/>
    </reaction>
</comment>
<dbReference type="InterPro" id="IPR001293">
    <property type="entry name" value="Znf_TRAF"/>
</dbReference>
<comment type="pathway">
    <text evidence="5">Protein modification; protein ubiquitination.</text>
</comment>
<dbReference type="InterPro" id="IPR013083">
    <property type="entry name" value="Znf_RING/FYVE/PHD"/>
</dbReference>
<dbReference type="Pfam" id="PF00097">
    <property type="entry name" value="zf-C3HC4"/>
    <property type="match status" value="1"/>
</dbReference>
<feature type="zinc finger region" description="TRAF-type" evidence="17">
    <location>
        <begin position="143"/>
        <end position="188"/>
    </location>
</feature>
<dbReference type="PROSITE" id="PS50089">
    <property type="entry name" value="ZF_RING_2"/>
    <property type="match status" value="1"/>
</dbReference>
<dbReference type="GO" id="GO:0043122">
    <property type="term" value="P:regulation of canonical NF-kappaB signal transduction"/>
    <property type="evidence" value="ECO:0007669"/>
    <property type="project" value="InterPro"/>
</dbReference>
<dbReference type="CDD" id="cd16643">
    <property type="entry name" value="mRING-HC-C3HC3D_TRAF6"/>
    <property type="match status" value="1"/>
</dbReference>
<dbReference type="PROSITE" id="PS50144">
    <property type="entry name" value="MATH"/>
    <property type="match status" value="1"/>
</dbReference>
<dbReference type="FunFam" id="3.30.40.10:FF:000179">
    <property type="entry name" value="TNF receptor-associated factor"/>
    <property type="match status" value="1"/>
</dbReference>
<evidence type="ECO:0000256" key="8">
    <source>
        <dbReference type="ARBA" id="ARBA00022677"/>
    </source>
</evidence>
<evidence type="ECO:0000256" key="16">
    <source>
        <dbReference type="PIRNR" id="PIRNR015614"/>
    </source>
</evidence>
<dbReference type="InterPro" id="IPR001841">
    <property type="entry name" value="Znf_RING"/>
</dbReference>
<evidence type="ECO:0000313" key="23">
    <source>
        <dbReference type="RefSeq" id="XP_031425533.1"/>
    </source>
</evidence>
<dbReference type="GO" id="GO:0008270">
    <property type="term" value="F:zinc ion binding"/>
    <property type="evidence" value="ECO:0007669"/>
    <property type="project" value="UniProtKB-UniRule"/>
</dbReference>
<dbReference type="InterPro" id="IPR002083">
    <property type="entry name" value="MATH/TRAF_dom"/>
</dbReference>
<evidence type="ECO:0000313" key="24">
    <source>
        <dbReference type="RefSeq" id="XP_031425534.1"/>
    </source>
</evidence>
<organism evidence="21 24">
    <name type="scientific">Clupea harengus</name>
    <name type="common">Atlantic herring</name>
    <dbReference type="NCBI Taxonomy" id="7950"/>
    <lineage>
        <taxon>Eukaryota</taxon>
        <taxon>Metazoa</taxon>
        <taxon>Chordata</taxon>
        <taxon>Craniata</taxon>
        <taxon>Vertebrata</taxon>
        <taxon>Euteleostomi</taxon>
        <taxon>Actinopterygii</taxon>
        <taxon>Neopterygii</taxon>
        <taxon>Teleostei</taxon>
        <taxon>Clupei</taxon>
        <taxon>Clupeiformes</taxon>
        <taxon>Clupeoidei</taxon>
        <taxon>Clupeidae</taxon>
        <taxon>Clupea</taxon>
    </lineage>
</organism>
<dbReference type="SMART" id="SM00061">
    <property type="entry name" value="MATH"/>
    <property type="match status" value="1"/>
</dbReference>
<dbReference type="RefSeq" id="XP_031425535.1">
    <property type="nucleotide sequence ID" value="XM_031569675.2"/>
</dbReference>
<keyword evidence="12 17" id="KW-0863">Zinc-finger</keyword>
<keyword evidence="15" id="KW-0539">Nucleus</keyword>
<dbReference type="GO" id="GO:0141124">
    <property type="term" value="P:intracellular signaling cassette"/>
    <property type="evidence" value="ECO:0007669"/>
    <property type="project" value="UniProtKB-ARBA"/>
</dbReference>
<dbReference type="CTD" id="7189"/>
<name>A0A6P8FI15_CLUHA</name>
<dbReference type="GO" id="GO:0031663">
    <property type="term" value="P:lipopolysaccharide-mediated signaling pathway"/>
    <property type="evidence" value="ECO:0007669"/>
    <property type="project" value="TreeGrafter"/>
</dbReference>
<dbReference type="Gene3D" id="3.30.40.10">
    <property type="entry name" value="Zinc/RING finger domain, C3HC4 (zinc finger)"/>
    <property type="match status" value="3"/>
</dbReference>
<keyword evidence="14 16" id="KW-0862">Zinc</keyword>
<feature type="domain" description="MATH" evidence="19">
    <location>
        <begin position="366"/>
        <end position="512"/>
    </location>
</feature>
<evidence type="ECO:0000256" key="17">
    <source>
        <dbReference type="PROSITE-ProRule" id="PRU00207"/>
    </source>
</evidence>
<dbReference type="SUPFAM" id="SSF57850">
    <property type="entry name" value="RING/U-box"/>
    <property type="match status" value="1"/>
</dbReference>
<evidence type="ECO:0000256" key="1">
    <source>
        <dbReference type="ARBA" id="ARBA00000900"/>
    </source>
</evidence>
<dbReference type="PANTHER" id="PTHR10131:SF152">
    <property type="entry name" value="TNF RECEPTOR-ASSOCIATED FACTOR 6"/>
    <property type="match status" value="1"/>
</dbReference>
<dbReference type="RefSeq" id="XP_031425533.1">
    <property type="nucleotide sequence ID" value="XM_031569673.2"/>
</dbReference>
<dbReference type="RefSeq" id="XP_031425532.1">
    <property type="nucleotide sequence ID" value="XM_031569672.2"/>
</dbReference>
<dbReference type="InterPro" id="IPR008974">
    <property type="entry name" value="TRAF-like"/>
</dbReference>
<comment type="subcellular location">
    <subcellularLocation>
        <location evidence="4">Cytoplasm</location>
        <location evidence="4">Cell cortex</location>
    </subcellularLocation>
    <subcellularLocation>
        <location evidence="3">Lipid droplet</location>
    </subcellularLocation>
    <subcellularLocation>
        <location evidence="2">Nucleus</location>
    </subcellularLocation>
</comment>
<evidence type="ECO:0000313" key="21">
    <source>
        <dbReference type="Proteomes" id="UP000515152"/>
    </source>
</evidence>
<dbReference type="GO" id="GO:0045893">
    <property type="term" value="P:positive regulation of DNA-templated transcription"/>
    <property type="evidence" value="ECO:0007669"/>
    <property type="project" value="Ensembl"/>
</dbReference>
<evidence type="ECO:0000256" key="12">
    <source>
        <dbReference type="ARBA" id="ARBA00022771"/>
    </source>
</evidence>
<evidence type="ECO:0000259" key="18">
    <source>
        <dbReference type="PROSITE" id="PS50089"/>
    </source>
</evidence>
<feature type="domain" description="TRAF-type" evidence="20">
    <location>
        <begin position="143"/>
        <end position="188"/>
    </location>
</feature>
<feature type="zinc finger region" description="TRAF-type" evidence="17">
    <location>
        <begin position="199"/>
        <end position="254"/>
    </location>
</feature>
<dbReference type="RefSeq" id="XP_031425534.1">
    <property type="nucleotide sequence ID" value="XM_031569674.2"/>
</dbReference>